<gene>
    <name evidence="1" type="ORF">ACFQ4C_03345</name>
</gene>
<dbReference type="EMBL" id="JBHTLP010000002">
    <property type="protein sequence ID" value="MFD1140122.1"/>
    <property type="molecule type" value="Genomic_DNA"/>
</dbReference>
<comment type="caution">
    <text evidence="1">The sequence shown here is derived from an EMBL/GenBank/DDBJ whole genome shotgun (WGS) entry which is preliminary data.</text>
</comment>
<sequence>MVTVGKGRAAKSAAATGNELGVFTDAGTVHKVSKPLTLRGFYKAEPLEKLQITVTSPTGWSKSVSTDKNGVADFTPLWPGTYFIEASRSWKEEGKHHDKDYKAFWRCATLVVDVAK</sequence>
<accession>A0ABW3Q4Y8</accession>
<name>A0ABW3Q4Y8_9BACT</name>
<organism evidence="1 2">
    <name type="scientific">Larkinella insperata</name>
    <dbReference type="NCBI Taxonomy" id="332158"/>
    <lineage>
        <taxon>Bacteria</taxon>
        <taxon>Pseudomonadati</taxon>
        <taxon>Bacteroidota</taxon>
        <taxon>Cytophagia</taxon>
        <taxon>Cytophagales</taxon>
        <taxon>Spirosomataceae</taxon>
        <taxon>Larkinella</taxon>
    </lineage>
</organism>
<evidence type="ECO:0000313" key="1">
    <source>
        <dbReference type="EMBL" id="MFD1140122.1"/>
    </source>
</evidence>
<keyword evidence="2" id="KW-1185">Reference proteome</keyword>
<dbReference type="Proteomes" id="UP001597116">
    <property type="component" value="Unassembled WGS sequence"/>
</dbReference>
<dbReference type="RefSeq" id="WP_374761455.1">
    <property type="nucleotide sequence ID" value="NZ_CP110973.1"/>
</dbReference>
<evidence type="ECO:0000313" key="2">
    <source>
        <dbReference type="Proteomes" id="UP001597116"/>
    </source>
</evidence>
<reference evidence="2" key="1">
    <citation type="journal article" date="2019" name="Int. J. Syst. Evol. Microbiol.">
        <title>The Global Catalogue of Microorganisms (GCM) 10K type strain sequencing project: providing services to taxonomists for standard genome sequencing and annotation.</title>
        <authorList>
            <consortium name="The Broad Institute Genomics Platform"/>
            <consortium name="The Broad Institute Genome Sequencing Center for Infectious Disease"/>
            <person name="Wu L."/>
            <person name="Ma J."/>
        </authorList>
    </citation>
    <scope>NUCLEOTIDE SEQUENCE [LARGE SCALE GENOMIC DNA]</scope>
    <source>
        <strain evidence="2">CCUG 55608</strain>
    </source>
</reference>
<evidence type="ECO:0008006" key="3">
    <source>
        <dbReference type="Google" id="ProtNLM"/>
    </source>
</evidence>
<dbReference type="SUPFAM" id="SSF49478">
    <property type="entry name" value="Cna protein B-type domain"/>
    <property type="match status" value="1"/>
</dbReference>
<proteinExistence type="predicted"/>
<protein>
    <recommendedName>
        <fullName evidence="3">DUF4198 domain-containing protein</fullName>
    </recommendedName>
</protein>